<sequence length="286" mass="32668">MASIMTGNHCLQAKFGSFLGGPLQKYFLSMISIGPFKHVATIIRFGEKTVFPFADDMFSLVWHSCHSEKPREEKWLNGKKDLRLYKGALNGRHVILTSHVLASTAIVFCSNKSPSFVFLKVADASYQPVMEELCSEERYINAEKFHKKIVSEKLESCQSLPENHLPSKSKFKPFVLIDEKYRSELEFWAHSKQRTKFLLNGEQMFAYNIARTKRIINKDFNGFSNKRNWLCRISDIKTIANIGKAVKKASIMNSYGAVKISSMNSKLLNSFLKTRNSSVKNIKCSK</sequence>
<accession>A0A8X6FKH1</accession>
<reference evidence="1" key="1">
    <citation type="submission" date="2020-07" db="EMBL/GenBank/DDBJ databases">
        <title>Multicomponent nature underlies the extraordinary mechanical properties of spider dragline silk.</title>
        <authorList>
            <person name="Kono N."/>
            <person name="Nakamura H."/>
            <person name="Mori M."/>
            <person name="Yoshida Y."/>
            <person name="Ohtoshi R."/>
            <person name="Malay A.D."/>
            <person name="Moran D.A.P."/>
            <person name="Tomita M."/>
            <person name="Numata K."/>
            <person name="Arakawa K."/>
        </authorList>
    </citation>
    <scope>NUCLEOTIDE SEQUENCE</scope>
</reference>
<organism evidence="1 2">
    <name type="scientific">Trichonephila clavata</name>
    <name type="common">Joro spider</name>
    <name type="synonym">Nephila clavata</name>
    <dbReference type="NCBI Taxonomy" id="2740835"/>
    <lineage>
        <taxon>Eukaryota</taxon>
        <taxon>Metazoa</taxon>
        <taxon>Ecdysozoa</taxon>
        <taxon>Arthropoda</taxon>
        <taxon>Chelicerata</taxon>
        <taxon>Arachnida</taxon>
        <taxon>Araneae</taxon>
        <taxon>Araneomorphae</taxon>
        <taxon>Entelegynae</taxon>
        <taxon>Araneoidea</taxon>
        <taxon>Nephilidae</taxon>
        <taxon>Trichonephila</taxon>
    </lineage>
</organism>
<comment type="caution">
    <text evidence="1">The sequence shown here is derived from an EMBL/GenBank/DDBJ whole genome shotgun (WGS) entry which is preliminary data.</text>
</comment>
<dbReference type="EMBL" id="BMAO01002695">
    <property type="protein sequence ID" value="GFQ82598.1"/>
    <property type="molecule type" value="Genomic_DNA"/>
</dbReference>
<name>A0A8X6FKH1_TRICU</name>
<dbReference type="OrthoDB" id="6411241at2759"/>
<evidence type="ECO:0000313" key="1">
    <source>
        <dbReference type="EMBL" id="GFQ82598.1"/>
    </source>
</evidence>
<gene>
    <name evidence="1" type="primary">AVEN_157554_1</name>
    <name evidence="1" type="ORF">TNCT_394271</name>
</gene>
<dbReference type="AlphaFoldDB" id="A0A8X6FKH1"/>
<evidence type="ECO:0000313" key="2">
    <source>
        <dbReference type="Proteomes" id="UP000887116"/>
    </source>
</evidence>
<protein>
    <submittedName>
        <fullName evidence="1">Uncharacterized protein</fullName>
    </submittedName>
</protein>
<dbReference type="Proteomes" id="UP000887116">
    <property type="component" value="Unassembled WGS sequence"/>
</dbReference>
<keyword evidence="2" id="KW-1185">Reference proteome</keyword>
<proteinExistence type="predicted"/>